<reference evidence="2 3" key="1">
    <citation type="journal article" date="2014" name="Int. J. Syst. Evol. Microbiol.">
        <title>Complete genome sequence of Corynebacterium casei LMG S-19264T (=DSM 44701T), isolated from a smear-ripened cheese.</title>
        <authorList>
            <consortium name="US DOE Joint Genome Institute (JGI-PGF)"/>
            <person name="Walter F."/>
            <person name="Albersmeier A."/>
            <person name="Kalinowski J."/>
            <person name="Ruckert C."/>
        </authorList>
    </citation>
    <scope>NUCLEOTIDE SEQUENCE [LARGE SCALE GENOMIC DNA]</scope>
    <source>
        <strain evidence="2 3">NBRC 110095</strain>
    </source>
</reference>
<gene>
    <name evidence="2" type="ORF">GCM10007877_23200</name>
</gene>
<dbReference type="Gene3D" id="3.30.2310.20">
    <property type="entry name" value="RelE-like"/>
    <property type="match status" value="1"/>
</dbReference>
<comment type="caution">
    <text evidence="2">The sequence shown here is derived from an EMBL/GenBank/DDBJ whole genome shotgun (WGS) entry which is preliminary data.</text>
</comment>
<keyword evidence="3" id="KW-1185">Reference proteome</keyword>
<dbReference type="Proteomes" id="UP001156870">
    <property type="component" value="Unassembled WGS sequence"/>
</dbReference>
<keyword evidence="1" id="KW-1277">Toxin-antitoxin system</keyword>
<name>A0AA37T6G2_9GAMM</name>
<dbReference type="InterPro" id="IPR052747">
    <property type="entry name" value="TA_system_RelE_toxin"/>
</dbReference>
<proteinExistence type="predicted"/>
<dbReference type="SUPFAM" id="SSF143011">
    <property type="entry name" value="RelE-like"/>
    <property type="match status" value="1"/>
</dbReference>
<dbReference type="PANTHER" id="PTHR38813:SF1">
    <property type="entry name" value="TOXIN RELE1-RELATED"/>
    <property type="match status" value="1"/>
</dbReference>
<organism evidence="2 3">
    <name type="scientific">Marinibactrum halimedae</name>
    <dbReference type="NCBI Taxonomy" id="1444977"/>
    <lineage>
        <taxon>Bacteria</taxon>
        <taxon>Pseudomonadati</taxon>
        <taxon>Pseudomonadota</taxon>
        <taxon>Gammaproteobacteria</taxon>
        <taxon>Cellvibrionales</taxon>
        <taxon>Cellvibrionaceae</taxon>
        <taxon>Marinibactrum</taxon>
    </lineage>
</organism>
<dbReference type="PANTHER" id="PTHR38813">
    <property type="match status" value="1"/>
</dbReference>
<dbReference type="AlphaFoldDB" id="A0AA37T6G2"/>
<evidence type="ECO:0000313" key="3">
    <source>
        <dbReference type="Proteomes" id="UP001156870"/>
    </source>
</evidence>
<sequence length="84" mass="9894">MYEVKFSKKASKAYKKLPGDVRIRIDQKLNYLRNSPRGPDTKKLAGMQNAYRTRVGTYRIVYEIEDEKLIVWIVDVGHRSSIYQ</sequence>
<dbReference type="InterPro" id="IPR007712">
    <property type="entry name" value="RelE/ParE_toxin"/>
</dbReference>
<dbReference type="EMBL" id="BSPD01000056">
    <property type="protein sequence ID" value="GLS26604.1"/>
    <property type="molecule type" value="Genomic_DNA"/>
</dbReference>
<evidence type="ECO:0000256" key="1">
    <source>
        <dbReference type="ARBA" id="ARBA00022649"/>
    </source>
</evidence>
<evidence type="ECO:0000313" key="2">
    <source>
        <dbReference type="EMBL" id="GLS26604.1"/>
    </source>
</evidence>
<accession>A0AA37T6G2</accession>
<dbReference type="Pfam" id="PF05016">
    <property type="entry name" value="ParE_toxin"/>
    <property type="match status" value="1"/>
</dbReference>
<protein>
    <recommendedName>
        <fullName evidence="4">Type II toxin-antitoxin system RelE/ParE family toxin</fullName>
    </recommendedName>
</protein>
<dbReference type="InterPro" id="IPR035093">
    <property type="entry name" value="RelE/ParE_toxin_dom_sf"/>
</dbReference>
<dbReference type="RefSeq" id="WP_416053933.1">
    <property type="nucleotide sequence ID" value="NZ_BSPD01000056.1"/>
</dbReference>
<evidence type="ECO:0008006" key="4">
    <source>
        <dbReference type="Google" id="ProtNLM"/>
    </source>
</evidence>